<proteinExistence type="predicted"/>
<dbReference type="InterPro" id="IPR011701">
    <property type="entry name" value="MFS"/>
</dbReference>
<evidence type="ECO:0000256" key="2">
    <source>
        <dbReference type="ARBA" id="ARBA00022692"/>
    </source>
</evidence>
<evidence type="ECO:0000259" key="6">
    <source>
        <dbReference type="PROSITE" id="PS50850"/>
    </source>
</evidence>
<feature type="transmembrane region" description="Helical" evidence="5">
    <location>
        <begin position="447"/>
        <end position="464"/>
    </location>
</feature>
<dbReference type="PANTHER" id="PTHR42718:SF1">
    <property type="entry name" value="LOW AFFINITY AMMONIUM TRANSPORTER"/>
    <property type="match status" value="1"/>
</dbReference>
<feature type="transmembrane region" description="Helical" evidence="5">
    <location>
        <begin position="369"/>
        <end position="395"/>
    </location>
</feature>
<comment type="subcellular location">
    <subcellularLocation>
        <location evidence="1">Membrane</location>
        <topology evidence="1">Multi-pass membrane protein</topology>
    </subcellularLocation>
</comment>
<feature type="transmembrane region" description="Helical" evidence="5">
    <location>
        <begin position="171"/>
        <end position="190"/>
    </location>
</feature>
<evidence type="ECO:0000256" key="4">
    <source>
        <dbReference type="ARBA" id="ARBA00023136"/>
    </source>
</evidence>
<feature type="transmembrane region" description="Helical" evidence="5">
    <location>
        <begin position="89"/>
        <end position="110"/>
    </location>
</feature>
<comment type="caution">
    <text evidence="7">The sequence shown here is derived from an EMBL/GenBank/DDBJ whole genome shotgun (WGS) entry which is preliminary data.</text>
</comment>
<dbReference type="GO" id="GO:0022857">
    <property type="term" value="F:transmembrane transporter activity"/>
    <property type="evidence" value="ECO:0007669"/>
    <property type="project" value="InterPro"/>
</dbReference>
<sequence length="468" mass="50326">MQRTHTLSKDVSAAREVLIIALICLAQLTTQVGFGQAVAILNVVGDDFGIDNPGVKSWLVAGYSLTVGSFILISGRLGDVYGYKRMLVFGYSWFALWSIVYSSYVLYIFARVLQGVGPAICMPNGLALLGALYEPGNKKNFAFAIFGALAPVGSIIGAVFADVFALAWWPWTYWSFAIVLAVIAGVVEVAMPDPQDLAPRPDTLKRIVEELDLLAAAVGVGSLIVFNFAWNQAPIAGWSSGYIIACLVLGVLLVPLFFFLELKVSTHPLIPFSVLTSTNAFVLGCIACGWAEFGIFFYYLWVILLNLRKCSPLLAAAYLTPLIITGSLAAGSTGYLLSRLRPAWLMVIAMAAFLVGNLLIATLPVHQIYWGQIFVATVVSPFGMDMSFPAATIYLSNTIEKERQGVAASLVNTIVNYSISLGLGFVATVEIHVSRGDGSFEDTPKGYRGALFIGTGLAGLGLILRSRS</sequence>
<organism evidence="7 8">
    <name type="scientific">Friedmanniomyces endolithicus</name>
    <dbReference type="NCBI Taxonomy" id="329885"/>
    <lineage>
        <taxon>Eukaryota</taxon>
        <taxon>Fungi</taxon>
        <taxon>Dikarya</taxon>
        <taxon>Ascomycota</taxon>
        <taxon>Pezizomycotina</taxon>
        <taxon>Dothideomycetes</taxon>
        <taxon>Dothideomycetidae</taxon>
        <taxon>Mycosphaerellales</taxon>
        <taxon>Teratosphaeriaceae</taxon>
        <taxon>Friedmanniomyces</taxon>
    </lineage>
</organism>
<feature type="transmembrane region" description="Helical" evidence="5">
    <location>
        <begin position="211"/>
        <end position="230"/>
    </location>
</feature>
<feature type="transmembrane region" description="Helical" evidence="5">
    <location>
        <begin position="280"/>
        <end position="301"/>
    </location>
</feature>
<dbReference type="InterPro" id="IPR036259">
    <property type="entry name" value="MFS_trans_sf"/>
</dbReference>
<feature type="domain" description="Major facilitator superfamily (MFS) profile" evidence="6">
    <location>
        <begin position="19"/>
        <end position="468"/>
    </location>
</feature>
<accession>A0AAN6JXF2</accession>
<feature type="transmembrane region" description="Helical" evidence="5">
    <location>
        <begin position="59"/>
        <end position="77"/>
    </location>
</feature>
<dbReference type="Pfam" id="PF07690">
    <property type="entry name" value="MFS_1"/>
    <property type="match status" value="1"/>
</dbReference>
<keyword evidence="4 5" id="KW-0472">Membrane</keyword>
<keyword evidence="2 5" id="KW-0812">Transmembrane</keyword>
<dbReference type="SUPFAM" id="SSF103473">
    <property type="entry name" value="MFS general substrate transporter"/>
    <property type="match status" value="2"/>
</dbReference>
<dbReference type="PANTHER" id="PTHR42718">
    <property type="entry name" value="MAJOR FACILITATOR SUPERFAMILY MULTIDRUG TRANSPORTER MFSC"/>
    <property type="match status" value="1"/>
</dbReference>
<dbReference type="CDD" id="cd17476">
    <property type="entry name" value="MFS_Amf1_MDR_like"/>
    <property type="match status" value="1"/>
</dbReference>
<dbReference type="Gene3D" id="1.20.1250.20">
    <property type="entry name" value="MFS general substrate transporter like domains"/>
    <property type="match status" value="2"/>
</dbReference>
<reference evidence="7" key="1">
    <citation type="submission" date="2023-06" db="EMBL/GenBank/DDBJ databases">
        <title>Black Yeasts Isolated from many extreme environments.</title>
        <authorList>
            <person name="Coleine C."/>
            <person name="Stajich J.E."/>
            <person name="Selbmann L."/>
        </authorList>
    </citation>
    <scope>NUCLEOTIDE SEQUENCE</scope>
    <source>
        <strain evidence="7">CCFEE 5200</strain>
    </source>
</reference>
<evidence type="ECO:0000313" key="8">
    <source>
        <dbReference type="Proteomes" id="UP001175353"/>
    </source>
</evidence>
<keyword evidence="3 5" id="KW-1133">Transmembrane helix</keyword>
<dbReference type="GO" id="GO:0016020">
    <property type="term" value="C:membrane"/>
    <property type="evidence" value="ECO:0007669"/>
    <property type="project" value="UniProtKB-SubCell"/>
</dbReference>
<dbReference type="InterPro" id="IPR020846">
    <property type="entry name" value="MFS_dom"/>
</dbReference>
<feature type="transmembrane region" description="Helical" evidence="5">
    <location>
        <begin position="116"/>
        <end position="134"/>
    </location>
</feature>
<keyword evidence="8" id="KW-1185">Reference proteome</keyword>
<feature type="transmembrane region" description="Helical" evidence="5">
    <location>
        <begin position="141"/>
        <end position="165"/>
    </location>
</feature>
<dbReference type="PROSITE" id="PS50850">
    <property type="entry name" value="MFS"/>
    <property type="match status" value="1"/>
</dbReference>
<feature type="transmembrane region" description="Helical" evidence="5">
    <location>
        <begin position="313"/>
        <end position="337"/>
    </location>
</feature>
<feature type="transmembrane region" description="Helical" evidence="5">
    <location>
        <begin position="344"/>
        <end position="363"/>
    </location>
</feature>
<name>A0AAN6JXF2_9PEZI</name>
<feature type="transmembrane region" description="Helical" evidence="5">
    <location>
        <begin position="242"/>
        <end position="260"/>
    </location>
</feature>
<gene>
    <name evidence="7" type="primary">ATR1_5</name>
    <name evidence="7" type="ORF">LTR91_024575</name>
</gene>
<dbReference type="EMBL" id="JAUJLE010000635">
    <property type="protein sequence ID" value="KAK0952146.1"/>
    <property type="molecule type" value="Genomic_DNA"/>
</dbReference>
<evidence type="ECO:0000313" key="7">
    <source>
        <dbReference type="EMBL" id="KAK0952146.1"/>
    </source>
</evidence>
<feature type="transmembrane region" description="Helical" evidence="5">
    <location>
        <begin position="407"/>
        <end position="427"/>
    </location>
</feature>
<dbReference type="Proteomes" id="UP001175353">
    <property type="component" value="Unassembled WGS sequence"/>
</dbReference>
<dbReference type="AlphaFoldDB" id="A0AAN6JXF2"/>
<evidence type="ECO:0000256" key="3">
    <source>
        <dbReference type="ARBA" id="ARBA00022989"/>
    </source>
</evidence>
<evidence type="ECO:0000256" key="5">
    <source>
        <dbReference type="SAM" id="Phobius"/>
    </source>
</evidence>
<evidence type="ECO:0000256" key="1">
    <source>
        <dbReference type="ARBA" id="ARBA00004141"/>
    </source>
</evidence>
<protein>
    <submittedName>
        <fullName evidence="7">Multidrug-resistance type transporter aminotriazole resistance</fullName>
    </submittedName>
</protein>